<dbReference type="OrthoDB" id="809632at2759"/>
<comment type="caution">
    <text evidence="3">The sequence shown here is derived from an EMBL/GenBank/DDBJ whole genome shotgun (WGS) entry which is preliminary data.</text>
</comment>
<dbReference type="InterPro" id="IPR041694">
    <property type="entry name" value="ADH_N_2"/>
</dbReference>
<name>A0A507BYY3_9FUNG</name>
<dbReference type="RefSeq" id="XP_031022506.1">
    <property type="nucleotide sequence ID" value="XM_031171532.1"/>
</dbReference>
<dbReference type="CDD" id="cd05288">
    <property type="entry name" value="PGDH"/>
    <property type="match status" value="1"/>
</dbReference>
<protein>
    <recommendedName>
        <fullName evidence="2">Oxidoreductase N-terminal domain-containing protein</fullName>
    </recommendedName>
</protein>
<dbReference type="GO" id="GO:0016628">
    <property type="term" value="F:oxidoreductase activity, acting on the CH-CH group of donors, NAD or NADP as acceptor"/>
    <property type="evidence" value="ECO:0007669"/>
    <property type="project" value="InterPro"/>
</dbReference>
<evidence type="ECO:0000256" key="1">
    <source>
        <dbReference type="ARBA" id="ARBA00023002"/>
    </source>
</evidence>
<dbReference type="Proteomes" id="UP000319731">
    <property type="component" value="Unassembled WGS sequence"/>
</dbReference>
<dbReference type="PANTHER" id="PTHR43205">
    <property type="entry name" value="PROSTAGLANDIN REDUCTASE"/>
    <property type="match status" value="1"/>
</dbReference>
<dbReference type="PANTHER" id="PTHR43205:SF7">
    <property type="entry name" value="PROSTAGLANDIN REDUCTASE 1"/>
    <property type="match status" value="1"/>
</dbReference>
<dbReference type="GeneID" id="42006829"/>
<keyword evidence="4" id="KW-1185">Reference proteome</keyword>
<evidence type="ECO:0000313" key="3">
    <source>
        <dbReference type="EMBL" id="TPX30956.1"/>
    </source>
</evidence>
<keyword evidence="1" id="KW-0560">Oxidoreductase</keyword>
<dbReference type="SUPFAM" id="SSF50129">
    <property type="entry name" value="GroES-like"/>
    <property type="match status" value="2"/>
</dbReference>
<proteinExistence type="predicted"/>
<dbReference type="InterPro" id="IPR011032">
    <property type="entry name" value="GroES-like_sf"/>
</dbReference>
<sequence>MTVAENTRVLFNREPKGLPTNDDFKIVKEQIQLDTVPLKDGEVLVKTLFLSLDPYMRGRMRVNVASYAASWQIGQPANGGTVVEVVRSLDPKFVAGDKALSFGTWETYTVVAGKSLTKVDAPAGIPLSYYLGVLGMPGLTAYAGLLKLGKPKAGETLYVSSAAGAVGQVVVGSAGSDDKVEFIKTLGYDKAFNYKTINHDKALETNCPDGIDIYFEQVGGGKFRFWILVLKFCLRARPDPRYSTQPTEMLDSVIMKMNNFGRIPLCGMISQYNSTGEMYGVKNLIQAVGKRLELHGFIVSDYSQELQPQFMADMLQWISEKKMVYKEEVAVGLESAPAAFIGMLQGKNFGKQVVQV</sequence>
<dbReference type="Pfam" id="PF16884">
    <property type="entry name" value="ADH_N_2"/>
    <property type="match status" value="1"/>
</dbReference>
<feature type="domain" description="Oxidoreductase N-terminal" evidence="2">
    <location>
        <begin position="9"/>
        <end position="119"/>
    </location>
</feature>
<reference evidence="3 4" key="1">
    <citation type="journal article" date="2019" name="Sci. Rep.">
        <title>Comparative genomics of chytrid fungi reveal insights into the obligate biotrophic and pathogenic lifestyle of Synchytrium endobioticum.</title>
        <authorList>
            <person name="van de Vossenberg B.T.L.H."/>
            <person name="Warris S."/>
            <person name="Nguyen H.D.T."/>
            <person name="van Gent-Pelzer M.P.E."/>
            <person name="Joly D.L."/>
            <person name="van de Geest H.C."/>
            <person name="Bonants P.J.M."/>
            <person name="Smith D.S."/>
            <person name="Levesque C.A."/>
            <person name="van der Lee T.A.J."/>
        </authorList>
    </citation>
    <scope>NUCLEOTIDE SEQUENCE [LARGE SCALE GENOMIC DNA]</scope>
    <source>
        <strain evidence="3 4">JEL517</strain>
    </source>
</reference>
<accession>A0A507BYY3</accession>
<organism evidence="3 4">
    <name type="scientific">Synchytrium microbalum</name>
    <dbReference type="NCBI Taxonomy" id="1806994"/>
    <lineage>
        <taxon>Eukaryota</taxon>
        <taxon>Fungi</taxon>
        <taxon>Fungi incertae sedis</taxon>
        <taxon>Chytridiomycota</taxon>
        <taxon>Chytridiomycota incertae sedis</taxon>
        <taxon>Chytridiomycetes</taxon>
        <taxon>Synchytriales</taxon>
        <taxon>Synchytriaceae</taxon>
        <taxon>Synchytrium</taxon>
    </lineage>
</organism>
<evidence type="ECO:0000313" key="4">
    <source>
        <dbReference type="Proteomes" id="UP000319731"/>
    </source>
</evidence>
<dbReference type="Gene3D" id="3.40.50.720">
    <property type="entry name" value="NAD(P)-binding Rossmann-like Domain"/>
    <property type="match status" value="2"/>
</dbReference>
<dbReference type="EMBL" id="QEAO01000053">
    <property type="protein sequence ID" value="TPX30956.1"/>
    <property type="molecule type" value="Genomic_DNA"/>
</dbReference>
<dbReference type="InterPro" id="IPR036291">
    <property type="entry name" value="NAD(P)-bd_dom_sf"/>
</dbReference>
<dbReference type="InterPro" id="IPR045010">
    <property type="entry name" value="MDR_fam"/>
</dbReference>
<evidence type="ECO:0000259" key="2">
    <source>
        <dbReference type="Pfam" id="PF16884"/>
    </source>
</evidence>
<dbReference type="AlphaFoldDB" id="A0A507BYY3"/>
<gene>
    <name evidence="3" type="ORF">SmJEL517_g05606</name>
</gene>
<dbReference type="Gene3D" id="3.90.180.10">
    <property type="entry name" value="Medium-chain alcohol dehydrogenases, catalytic domain"/>
    <property type="match status" value="2"/>
</dbReference>
<dbReference type="SUPFAM" id="SSF51735">
    <property type="entry name" value="NAD(P)-binding Rossmann-fold domains"/>
    <property type="match status" value="1"/>
</dbReference>